<proteinExistence type="predicted"/>
<dbReference type="SUPFAM" id="SSF46689">
    <property type="entry name" value="Homeodomain-like"/>
    <property type="match status" value="1"/>
</dbReference>
<dbReference type="PANTHER" id="PTHR30328:SF54">
    <property type="entry name" value="HTH-TYPE TRANSCRIPTIONAL REPRESSOR SCO4008"/>
    <property type="match status" value="1"/>
</dbReference>
<organism evidence="4 5">
    <name type="scientific">Elizabethkingia anophelis NUHP1</name>
    <dbReference type="NCBI Taxonomy" id="1338011"/>
    <lineage>
        <taxon>Bacteria</taxon>
        <taxon>Pseudomonadati</taxon>
        <taxon>Bacteroidota</taxon>
        <taxon>Flavobacteriia</taxon>
        <taxon>Flavobacteriales</taxon>
        <taxon>Weeksellaceae</taxon>
        <taxon>Elizabethkingia</taxon>
    </lineage>
</organism>
<evidence type="ECO:0000313" key="4">
    <source>
        <dbReference type="EMBL" id="AIL46487.1"/>
    </source>
</evidence>
<dbReference type="Proteomes" id="UP000028933">
    <property type="component" value="Chromosome"/>
</dbReference>
<dbReference type="KEGG" id="eao:BD94_2712"/>
<evidence type="ECO:0000313" key="5">
    <source>
        <dbReference type="Proteomes" id="UP000028933"/>
    </source>
</evidence>
<evidence type="ECO:0000256" key="1">
    <source>
        <dbReference type="ARBA" id="ARBA00023125"/>
    </source>
</evidence>
<evidence type="ECO:0000259" key="3">
    <source>
        <dbReference type="PROSITE" id="PS50977"/>
    </source>
</evidence>
<dbReference type="STRING" id="1338011.BD94_2712"/>
<reference evidence="4" key="1">
    <citation type="journal article" date="2013" name="Lancet">
        <title>First case of E anophelis outbreak in an intensive-care unit.</title>
        <authorList>
            <person name="Teo J."/>
            <person name="Tan S.Y."/>
            <person name="Tay M."/>
            <person name="Ding Y."/>
            <person name="Kjelleberg S."/>
            <person name="Givskov M."/>
            <person name="Lin R.T."/>
            <person name="Yang L."/>
        </authorList>
    </citation>
    <scope>NUCLEOTIDE SEQUENCE [LARGE SCALE GENOMIC DNA]</scope>
    <source>
        <strain evidence="4">NUHP1</strain>
    </source>
</reference>
<dbReference type="InterPro" id="IPR050109">
    <property type="entry name" value="HTH-type_TetR-like_transc_reg"/>
</dbReference>
<dbReference type="HOGENOM" id="CLU_069356_1_4_10"/>
<sequence>MSTEQKKEDTEELIKKTAMQLFFGEGHFKAPTQEIADAAGVNRTSINYYFRSRDNLFKVVFEEAIEQMHQNHNAILLSELPFRDKLSRWLDDELASALKYPFLEIYIVTQLSSDKCAHMKDEEHVESITKVLEKELKTEIEKGTIRPISTIQFMLNIASLVSFPTCMRPLLQESFKLSDSDFEQILKERKQVILDTIFIN</sequence>
<dbReference type="InterPro" id="IPR009057">
    <property type="entry name" value="Homeodomain-like_sf"/>
</dbReference>
<dbReference type="InterPro" id="IPR001647">
    <property type="entry name" value="HTH_TetR"/>
</dbReference>
<protein>
    <submittedName>
        <fullName evidence="4">Transcriptional regulator, TetR family</fullName>
    </submittedName>
</protein>
<dbReference type="GO" id="GO:0003677">
    <property type="term" value="F:DNA binding"/>
    <property type="evidence" value="ECO:0007669"/>
    <property type="project" value="UniProtKB-UniRule"/>
</dbReference>
<dbReference type="PROSITE" id="PS50977">
    <property type="entry name" value="HTH_TETR_2"/>
    <property type="match status" value="1"/>
</dbReference>
<reference evidence="4" key="2">
    <citation type="journal article" date="2015" name="Genome Biol. Evol.">
        <title>Complete Genome Sequence and Transcriptomic Analysis of the Novel Pathogen Elizabethkingia anophelis in Response to Oxidative Stress.</title>
        <authorList>
            <person name="Li Y."/>
            <person name="Liu Y."/>
            <person name="Chew S.C."/>
            <person name="Tay M."/>
            <person name="Salido M.M."/>
            <person name="Teo J."/>
            <person name="Lauro F.M."/>
            <person name="Givskov M."/>
            <person name="Yang L."/>
        </authorList>
    </citation>
    <scope>NUCLEOTIDE SEQUENCE</scope>
    <source>
        <strain evidence="4">NUHP1</strain>
    </source>
</reference>
<dbReference type="Pfam" id="PF00440">
    <property type="entry name" value="TetR_N"/>
    <property type="match status" value="1"/>
</dbReference>
<dbReference type="EMBL" id="CP007547">
    <property type="protein sequence ID" value="AIL46487.1"/>
    <property type="molecule type" value="Genomic_DNA"/>
</dbReference>
<feature type="DNA-binding region" description="H-T-H motif" evidence="2">
    <location>
        <begin position="31"/>
        <end position="50"/>
    </location>
</feature>
<dbReference type="PRINTS" id="PR00455">
    <property type="entry name" value="HTHTETR"/>
</dbReference>
<name>A0A077EG98_9FLAO</name>
<evidence type="ECO:0000256" key="2">
    <source>
        <dbReference type="PROSITE-ProRule" id="PRU00335"/>
    </source>
</evidence>
<accession>A0A077EG98</accession>
<dbReference type="PANTHER" id="PTHR30328">
    <property type="entry name" value="TRANSCRIPTIONAL REPRESSOR"/>
    <property type="match status" value="1"/>
</dbReference>
<keyword evidence="1 2" id="KW-0238">DNA-binding</keyword>
<dbReference type="eggNOG" id="COG1309">
    <property type="taxonomic scope" value="Bacteria"/>
</dbReference>
<dbReference type="RefSeq" id="WP_024565435.1">
    <property type="nucleotide sequence ID" value="NZ_CP007547.1"/>
</dbReference>
<dbReference type="Gene3D" id="1.10.357.10">
    <property type="entry name" value="Tetracycline Repressor, domain 2"/>
    <property type="match status" value="1"/>
</dbReference>
<dbReference type="AlphaFoldDB" id="A0A077EG98"/>
<gene>
    <name evidence="4" type="ORF">BD94_2712</name>
</gene>
<feature type="domain" description="HTH tetR-type" evidence="3">
    <location>
        <begin position="8"/>
        <end position="68"/>
    </location>
</feature>